<dbReference type="SUPFAM" id="SSF101898">
    <property type="entry name" value="NHL repeat"/>
    <property type="match status" value="1"/>
</dbReference>
<dbReference type="InterPro" id="IPR011041">
    <property type="entry name" value="Quinoprot_gluc/sorb_DH_b-prop"/>
</dbReference>
<gene>
    <name evidence="1" type="ORF">MWH26_04680</name>
</gene>
<evidence type="ECO:0000313" key="1">
    <source>
        <dbReference type="EMBL" id="UPL50206.1"/>
    </source>
</evidence>
<sequence>MLLLWLACQTAQAQFVTFNQAVTIATQDGPYSTITPTALAVDPAGNTYLTGYFYDVVTLGTTTLQHTRGRIFVAKRDPSGRYVWVVQAGGGQREAGTDIAVDAGGNVYITGYFDNARATFGHLQLQQLNGRNGFVAKLSPAGTWLWAVQDGGYATVWPTALALDSQANVYITGHFEESPAVFGPYSIANVGTGSFSRDAFVAKLNTSGQWQWARGIGGSGNEEGQDVAVDAADKVHIIGDFTSSSLAFGSDMITNYGSSNVFVAELDAQGTPQWLNGGGGDNWDRGATLAVDQQGNTYVAGRFFSTVAHFGTTDLYKTGLDEVFVGKLDPFGVWLWAKRAGGTGSDNANSMAVDSQGNVYVTGSHESAYFTAGFSGVPQIGKLDAYVFKLNATTGDCLWLTSGGGTMDDAAGSIVLDRSGKVYLAGTFQQEADFGPIHLTAALPHSLGFVTQINGTGLPMINSSKNLAEVFIAYPNPTQGIIHIAGVKKGEELELYDHHGKLTWNHICQSAVEKIILPTYLNKGLYTIHVKGAYRIIILE</sequence>
<dbReference type="PANTHER" id="PTHR35580:SF1">
    <property type="entry name" value="PHYTASE-LIKE DOMAIN-CONTAINING PROTEIN"/>
    <property type="match status" value="1"/>
</dbReference>
<dbReference type="Gene3D" id="2.40.10.500">
    <property type="match status" value="1"/>
</dbReference>
<keyword evidence="2" id="KW-1185">Reference proteome</keyword>
<proteinExistence type="predicted"/>
<organism evidence="1 2">
    <name type="scientific">Hymenobacter sublimis</name>
    <dbReference type="NCBI Taxonomy" id="2933777"/>
    <lineage>
        <taxon>Bacteria</taxon>
        <taxon>Pseudomonadati</taxon>
        <taxon>Bacteroidota</taxon>
        <taxon>Cytophagia</taxon>
        <taxon>Cytophagales</taxon>
        <taxon>Hymenobacteraceae</taxon>
        <taxon>Hymenobacter</taxon>
    </lineage>
</organism>
<dbReference type="InterPro" id="IPR010620">
    <property type="entry name" value="SBBP_repeat"/>
</dbReference>
<accession>A0ABY4JCK8</accession>
<dbReference type="EMBL" id="CP095848">
    <property type="protein sequence ID" value="UPL50206.1"/>
    <property type="molecule type" value="Genomic_DNA"/>
</dbReference>
<dbReference type="InterPro" id="IPR011042">
    <property type="entry name" value="6-blade_b-propeller_TolB-like"/>
</dbReference>
<dbReference type="InterPro" id="IPR052918">
    <property type="entry name" value="Motility_Chemotaxis_Reg"/>
</dbReference>
<evidence type="ECO:0000313" key="2">
    <source>
        <dbReference type="Proteomes" id="UP000829647"/>
    </source>
</evidence>
<protein>
    <submittedName>
        <fullName evidence="1">SBBP repeat-containing protein</fullName>
    </submittedName>
</protein>
<dbReference type="Proteomes" id="UP000829647">
    <property type="component" value="Chromosome"/>
</dbReference>
<dbReference type="SUPFAM" id="SSF50952">
    <property type="entry name" value="Soluble quinoprotein glucose dehydrogenase"/>
    <property type="match status" value="1"/>
</dbReference>
<dbReference type="Gene3D" id="2.120.10.30">
    <property type="entry name" value="TolB, C-terminal domain"/>
    <property type="match status" value="1"/>
</dbReference>
<dbReference type="Pfam" id="PF06739">
    <property type="entry name" value="SBBP"/>
    <property type="match status" value="1"/>
</dbReference>
<dbReference type="PANTHER" id="PTHR35580">
    <property type="entry name" value="CELL SURFACE GLYCOPROTEIN (S-LAYER PROTEIN)-LIKE PROTEIN"/>
    <property type="match status" value="1"/>
</dbReference>
<reference evidence="1 2" key="1">
    <citation type="submission" date="2022-04" db="EMBL/GenBank/DDBJ databases">
        <title>Hymenobacter sp. isolated from the air.</title>
        <authorList>
            <person name="Won M."/>
            <person name="Lee C.-M."/>
            <person name="Woen H.-Y."/>
            <person name="Kwon S.-W."/>
        </authorList>
    </citation>
    <scope>NUCLEOTIDE SEQUENCE [LARGE SCALE GENOMIC DNA]</scope>
    <source>
        <strain evidence="2">5516 S-25</strain>
    </source>
</reference>
<dbReference type="RefSeq" id="WP_247976246.1">
    <property type="nucleotide sequence ID" value="NZ_CP095848.1"/>
</dbReference>
<name>A0ABY4JCK8_9BACT</name>